<keyword evidence="2" id="KW-1185">Reference proteome</keyword>
<dbReference type="Proteomes" id="UP000076798">
    <property type="component" value="Unassembled WGS sequence"/>
</dbReference>
<sequence length="133" mass="15163">MGIPAWVPVPGKYEYGILPKKNRQVPARRYLSTTGTYSLEALVYEFDLNGQLFVAKRFLNIGNSGPVNPDQNRDNLVGKAQRLKQGQWFLKEFYDRSETAGVMIELDLEFTDVFLMKEIISASALRLHTSIYS</sequence>
<proteinExistence type="predicted"/>
<name>A0A165WU42_9AGAM</name>
<evidence type="ECO:0000313" key="1">
    <source>
        <dbReference type="EMBL" id="KZT31520.1"/>
    </source>
</evidence>
<dbReference type="OrthoDB" id="2915404at2759"/>
<accession>A0A165WU42</accession>
<dbReference type="STRING" id="1314776.A0A165WU42"/>
<protein>
    <submittedName>
        <fullName evidence="1">Uncharacterized protein</fullName>
    </submittedName>
</protein>
<evidence type="ECO:0000313" key="2">
    <source>
        <dbReference type="Proteomes" id="UP000076798"/>
    </source>
</evidence>
<organism evidence="1 2">
    <name type="scientific">Sistotremastrum suecicum HHB10207 ss-3</name>
    <dbReference type="NCBI Taxonomy" id="1314776"/>
    <lineage>
        <taxon>Eukaryota</taxon>
        <taxon>Fungi</taxon>
        <taxon>Dikarya</taxon>
        <taxon>Basidiomycota</taxon>
        <taxon>Agaricomycotina</taxon>
        <taxon>Agaricomycetes</taxon>
        <taxon>Sistotremastrales</taxon>
        <taxon>Sistotremastraceae</taxon>
        <taxon>Sistotremastrum</taxon>
    </lineage>
</organism>
<dbReference type="EMBL" id="KV428547">
    <property type="protein sequence ID" value="KZT31520.1"/>
    <property type="molecule type" value="Genomic_DNA"/>
</dbReference>
<dbReference type="AlphaFoldDB" id="A0A165WU42"/>
<reference evidence="1 2" key="1">
    <citation type="journal article" date="2016" name="Mol. Biol. Evol.">
        <title>Comparative Genomics of Early-Diverging Mushroom-Forming Fungi Provides Insights into the Origins of Lignocellulose Decay Capabilities.</title>
        <authorList>
            <person name="Nagy L.G."/>
            <person name="Riley R."/>
            <person name="Tritt A."/>
            <person name="Adam C."/>
            <person name="Daum C."/>
            <person name="Floudas D."/>
            <person name="Sun H."/>
            <person name="Yadav J.S."/>
            <person name="Pangilinan J."/>
            <person name="Larsson K.H."/>
            <person name="Matsuura K."/>
            <person name="Barry K."/>
            <person name="Labutti K."/>
            <person name="Kuo R."/>
            <person name="Ohm R.A."/>
            <person name="Bhattacharya S.S."/>
            <person name="Shirouzu T."/>
            <person name="Yoshinaga Y."/>
            <person name="Martin F.M."/>
            <person name="Grigoriev I.V."/>
            <person name="Hibbett D.S."/>
        </authorList>
    </citation>
    <scope>NUCLEOTIDE SEQUENCE [LARGE SCALE GENOMIC DNA]</scope>
    <source>
        <strain evidence="1 2">HHB10207 ss-3</strain>
    </source>
</reference>
<gene>
    <name evidence="1" type="ORF">SISSUDRAFT_1067690</name>
</gene>